<dbReference type="AlphaFoldDB" id="A0A450X6I0"/>
<sequence>MKPLQPDEELTAVARRTIWFKTPEEAFHDPIHFIAHVLTYGTHDDVVVLKRHVSDEKLAEAIRNAPPGIFDARSWTYWNLKIGRYPAPPLPERRLG</sequence>
<gene>
    <name evidence="1" type="ORF">BECKFM1743B_GA0114221_110282</name>
</gene>
<dbReference type="EMBL" id="CAADFL010001025">
    <property type="protein sequence ID" value="VFK24886.1"/>
    <property type="molecule type" value="Genomic_DNA"/>
</dbReference>
<accession>A0A450X6I0</accession>
<proteinExistence type="predicted"/>
<name>A0A450X6I0_9GAMM</name>
<evidence type="ECO:0000313" key="1">
    <source>
        <dbReference type="EMBL" id="VFK24886.1"/>
    </source>
</evidence>
<reference evidence="1" key="1">
    <citation type="submission" date="2019-02" db="EMBL/GenBank/DDBJ databases">
        <authorList>
            <person name="Gruber-Vodicka R. H."/>
            <person name="Seah K. B. B."/>
        </authorList>
    </citation>
    <scope>NUCLEOTIDE SEQUENCE</scope>
    <source>
        <strain evidence="1">BECK_BZ164</strain>
    </source>
</reference>
<organism evidence="1">
    <name type="scientific">Candidatus Kentrum sp. FM</name>
    <dbReference type="NCBI Taxonomy" id="2126340"/>
    <lineage>
        <taxon>Bacteria</taxon>
        <taxon>Pseudomonadati</taxon>
        <taxon>Pseudomonadota</taxon>
        <taxon>Gammaproteobacteria</taxon>
        <taxon>Candidatus Kentrum</taxon>
    </lineage>
</organism>
<protein>
    <submittedName>
        <fullName evidence="1">Uncharacterized protein</fullName>
    </submittedName>
</protein>